<evidence type="ECO:0000259" key="1">
    <source>
        <dbReference type="PROSITE" id="PS51934"/>
    </source>
</evidence>
<reference evidence="2 3" key="1">
    <citation type="submission" date="2022-05" db="EMBL/GenBank/DDBJ databases">
        <authorList>
            <consortium name="Genoscope - CEA"/>
            <person name="William W."/>
        </authorList>
    </citation>
    <scope>NUCLEOTIDE SEQUENCE [LARGE SCALE GENOMIC DNA]</scope>
</reference>
<dbReference type="PANTHER" id="PTHR46137">
    <property type="entry name" value="OS05G0310600 PROTEIN"/>
    <property type="match status" value="1"/>
</dbReference>
<dbReference type="PANTHER" id="PTHR46137:SF1">
    <property type="entry name" value="LRAT DOMAIN-CONTAINING PROTEIN"/>
    <property type="match status" value="1"/>
</dbReference>
<keyword evidence="3" id="KW-1185">Reference proteome</keyword>
<feature type="non-terminal residue" evidence="2">
    <location>
        <position position="239"/>
    </location>
</feature>
<gene>
    <name evidence="2" type="ORF">PLOB_00027229</name>
</gene>
<evidence type="ECO:0000313" key="3">
    <source>
        <dbReference type="Proteomes" id="UP001159405"/>
    </source>
</evidence>
<dbReference type="Proteomes" id="UP001159405">
    <property type="component" value="Unassembled WGS sequence"/>
</dbReference>
<dbReference type="PROSITE" id="PS51934">
    <property type="entry name" value="LRAT"/>
    <property type="match status" value="1"/>
</dbReference>
<name>A0ABN8NUP9_9CNID</name>
<dbReference type="Pfam" id="PF04970">
    <property type="entry name" value="LRAT"/>
    <property type="match status" value="1"/>
</dbReference>
<dbReference type="InterPro" id="IPR007053">
    <property type="entry name" value="LRAT_dom"/>
</dbReference>
<dbReference type="Gene3D" id="3.90.1720.10">
    <property type="entry name" value="endopeptidase domain like (from Nostoc punctiforme)"/>
    <property type="match status" value="1"/>
</dbReference>
<proteinExistence type="predicted"/>
<sequence>MAYNDHVLRYNSYGRKYEVPRRRVFSIYDLESGDHIAFHQLSGSYWHHAIVEYVFPESGEIQTIEYTNSVGGFLRDNSSFPKTPRKAQVVRIPYRFREITAVYKMLHEYFNRHATLLRAQESVGESAYHLFFNNCEHFAMWCATGISSSDQVNKAAEMLGEEVGKKLVSPAAEKVAQLATQRIVAGGAVAAVIEGVSIVHDIANVEGDLNSGRIDFATYNRFVGRRLATGTGGVAGSTF</sequence>
<protein>
    <recommendedName>
        <fullName evidence="1">LRAT domain-containing protein</fullName>
    </recommendedName>
</protein>
<organism evidence="2 3">
    <name type="scientific">Porites lobata</name>
    <dbReference type="NCBI Taxonomy" id="104759"/>
    <lineage>
        <taxon>Eukaryota</taxon>
        <taxon>Metazoa</taxon>
        <taxon>Cnidaria</taxon>
        <taxon>Anthozoa</taxon>
        <taxon>Hexacorallia</taxon>
        <taxon>Scleractinia</taxon>
        <taxon>Fungiina</taxon>
        <taxon>Poritidae</taxon>
        <taxon>Porites</taxon>
    </lineage>
</organism>
<evidence type="ECO:0000313" key="2">
    <source>
        <dbReference type="EMBL" id="CAH3119168.1"/>
    </source>
</evidence>
<feature type="domain" description="LRAT" evidence="1">
    <location>
        <begin position="37"/>
        <end position="151"/>
    </location>
</feature>
<comment type="caution">
    <text evidence="2">The sequence shown here is derived from an EMBL/GenBank/DDBJ whole genome shotgun (WGS) entry which is preliminary data.</text>
</comment>
<accession>A0ABN8NUP9</accession>
<dbReference type="EMBL" id="CALNXK010000033">
    <property type="protein sequence ID" value="CAH3119168.1"/>
    <property type="molecule type" value="Genomic_DNA"/>
</dbReference>